<organism evidence="3 4">
    <name type="scientific">Mesonia ostreae</name>
    <dbReference type="NCBI Taxonomy" id="861110"/>
    <lineage>
        <taxon>Bacteria</taxon>
        <taxon>Pseudomonadati</taxon>
        <taxon>Bacteroidota</taxon>
        <taxon>Flavobacteriia</taxon>
        <taxon>Flavobacteriales</taxon>
        <taxon>Flavobacteriaceae</taxon>
        <taxon>Mesonia</taxon>
    </lineage>
</organism>
<dbReference type="PANTHER" id="PTHR12192:SF2">
    <property type="entry name" value="GLUTATHIONE-SPECIFIC GAMMA-GLUTAMYLCYCLOTRANSFERASE 2"/>
    <property type="match status" value="1"/>
</dbReference>
<gene>
    <name evidence="3" type="ORF">RLT85_06605</name>
</gene>
<dbReference type="SUPFAM" id="SSF110857">
    <property type="entry name" value="Gamma-glutamyl cyclotransferase-like"/>
    <property type="match status" value="1"/>
</dbReference>
<dbReference type="EMBL" id="JAVRBG010000005">
    <property type="protein sequence ID" value="MDT0294300.1"/>
    <property type="molecule type" value="Genomic_DNA"/>
</dbReference>
<dbReference type="Proteomes" id="UP001182991">
    <property type="component" value="Unassembled WGS sequence"/>
</dbReference>
<dbReference type="CDD" id="cd06661">
    <property type="entry name" value="GGCT_like"/>
    <property type="match status" value="1"/>
</dbReference>
<keyword evidence="4" id="KW-1185">Reference proteome</keyword>
<reference evidence="4" key="1">
    <citation type="submission" date="2023-07" db="EMBL/GenBank/DDBJ databases">
        <title>Isolating and identifying novel microbial strains from the Mariana Trench.</title>
        <authorList>
            <person name="Fu H."/>
        </authorList>
    </citation>
    <scope>NUCLEOTIDE SEQUENCE [LARGE SCALE GENOMIC DNA]</scope>
    <source>
        <strain evidence="4">T-y2</strain>
    </source>
</reference>
<dbReference type="EC" id="4.3.2.7" evidence="1"/>
<sequence>MENKVWVFAYGSLIWNNESFQPLDTIKTTLKGAKRSFNKKSIKSRGTKSKPGLALGLELGGECLGAAIQIYEKHLPELKKREGGYLPIETPNKSLEVIDDEGKSLKCLVFFPDSKGKNYLSKDVNIEEKAKIIKEGEEGDNGNARDYLKEIHGFLQEYDIEDENINQLYKLVFG</sequence>
<dbReference type="InterPro" id="IPR013024">
    <property type="entry name" value="GGCT-like"/>
</dbReference>
<evidence type="ECO:0000313" key="4">
    <source>
        <dbReference type="Proteomes" id="UP001182991"/>
    </source>
</evidence>
<dbReference type="InterPro" id="IPR036568">
    <property type="entry name" value="GGCT-like_sf"/>
</dbReference>
<evidence type="ECO:0000256" key="1">
    <source>
        <dbReference type="ARBA" id="ARBA00012344"/>
    </source>
</evidence>
<accession>A0ABU2KHW6</accession>
<dbReference type="Pfam" id="PF04752">
    <property type="entry name" value="ChaC"/>
    <property type="match status" value="1"/>
</dbReference>
<keyword evidence="2" id="KW-0456">Lyase</keyword>
<dbReference type="Gene3D" id="3.10.490.10">
    <property type="entry name" value="Gamma-glutamyl cyclotransferase-like"/>
    <property type="match status" value="1"/>
</dbReference>
<comment type="caution">
    <text evidence="3">The sequence shown here is derived from an EMBL/GenBank/DDBJ whole genome shotgun (WGS) entry which is preliminary data.</text>
</comment>
<name>A0ABU2KHW6_9FLAO</name>
<evidence type="ECO:0000313" key="3">
    <source>
        <dbReference type="EMBL" id="MDT0294300.1"/>
    </source>
</evidence>
<protein>
    <recommendedName>
        <fullName evidence="1">glutathione-specific gamma-glutamylcyclotransferase</fullName>
        <ecNumber evidence="1">4.3.2.7</ecNumber>
    </recommendedName>
</protein>
<dbReference type="PANTHER" id="PTHR12192">
    <property type="entry name" value="CATION TRANSPORT PROTEIN CHAC-RELATED"/>
    <property type="match status" value="1"/>
</dbReference>
<evidence type="ECO:0000256" key="2">
    <source>
        <dbReference type="ARBA" id="ARBA00023239"/>
    </source>
</evidence>
<dbReference type="InterPro" id="IPR006840">
    <property type="entry name" value="ChaC"/>
</dbReference>
<dbReference type="RefSeq" id="WP_311401252.1">
    <property type="nucleotide sequence ID" value="NZ_JAVRBG010000005.1"/>
</dbReference>
<proteinExistence type="predicted"/>